<reference evidence="1 2" key="1">
    <citation type="submission" date="2019-05" db="EMBL/GenBank/DDBJ databases">
        <title>Another draft genome of Portunus trituberculatus and its Hox gene families provides insights of decapod evolution.</title>
        <authorList>
            <person name="Jeong J.-H."/>
            <person name="Song I."/>
            <person name="Kim S."/>
            <person name="Choi T."/>
            <person name="Kim D."/>
            <person name="Ryu S."/>
            <person name="Kim W."/>
        </authorList>
    </citation>
    <scope>NUCLEOTIDE SEQUENCE [LARGE SCALE GENOMIC DNA]</scope>
    <source>
        <tissue evidence="1">Muscle</tissue>
    </source>
</reference>
<name>A0A5B7IZE0_PORTR</name>
<accession>A0A5B7IZE0</accession>
<evidence type="ECO:0000313" key="1">
    <source>
        <dbReference type="EMBL" id="MPC89292.1"/>
    </source>
</evidence>
<organism evidence="1 2">
    <name type="scientific">Portunus trituberculatus</name>
    <name type="common">Swimming crab</name>
    <name type="synonym">Neptunus trituberculatus</name>
    <dbReference type="NCBI Taxonomy" id="210409"/>
    <lineage>
        <taxon>Eukaryota</taxon>
        <taxon>Metazoa</taxon>
        <taxon>Ecdysozoa</taxon>
        <taxon>Arthropoda</taxon>
        <taxon>Crustacea</taxon>
        <taxon>Multicrustacea</taxon>
        <taxon>Malacostraca</taxon>
        <taxon>Eumalacostraca</taxon>
        <taxon>Eucarida</taxon>
        <taxon>Decapoda</taxon>
        <taxon>Pleocyemata</taxon>
        <taxon>Brachyura</taxon>
        <taxon>Eubrachyura</taxon>
        <taxon>Portunoidea</taxon>
        <taxon>Portunidae</taxon>
        <taxon>Portuninae</taxon>
        <taxon>Portunus</taxon>
    </lineage>
</organism>
<dbReference type="AlphaFoldDB" id="A0A5B7IZE0"/>
<dbReference type="Proteomes" id="UP000324222">
    <property type="component" value="Unassembled WGS sequence"/>
</dbReference>
<sequence length="51" mass="5708">MIYVYSPSNVSGYPSIDLVAYSCWYPGRWEPSWRSLTCPSLTCTGPASSDR</sequence>
<comment type="caution">
    <text evidence="1">The sequence shown here is derived from an EMBL/GenBank/DDBJ whole genome shotgun (WGS) entry which is preliminary data.</text>
</comment>
<evidence type="ECO:0000313" key="2">
    <source>
        <dbReference type="Proteomes" id="UP000324222"/>
    </source>
</evidence>
<gene>
    <name evidence="1" type="ORF">E2C01_084231</name>
</gene>
<keyword evidence="2" id="KW-1185">Reference proteome</keyword>
<protein>
    <submittedName>
        <fullName evidence="1">Uncharacterized protein</fullName>
    </submittedName>
</protein>
<proteinExistence type="predicted"/>
<dbReference type="EMBL" id="VSRR010080538">
    <property type="protein sequence ID" value="MPC89292.1"/>
    <property type="molecule type" value="Genomic_DNA"/>
</dbReference>